<dbReference type="OrthoDB" id="8641729at2"/>
<keyword evidence="1" id="KW-0472">Membrane</keyword>
<protein>
    <submittedName>
        <fullName evidence="2">Uncharacterized protein</fullName>
    </submittedName>
</protein>
<evidence type="ECO:0000313" key="2">
    <source>
        <dbReference type="EMBL" id="SSW72860.1"/>
    </source>
</evidence>
<dbReference type="Proteomes" id="UP000289184">
    <property type="component" value="Unassembled WGS sequence"/>
</dbReference>
<accession>A0A446CYD4</accession>
<keyword evidence="1" id="KW-0812">Transmembrane</keyword>
<feature type="transmembrane region" description="Helical" evidence="1">
    <location>
        <begin position="12"/>
        <end position="35"/>
    </location>
</feature>
<gene>
    <name evidence="2" type="ORF">AGI3411_05766</name>
</gene>
<proteinExistence type="predicted"/>
<organism evidence="2 3">
    <name type="scientific">Achromobacter agilis</name>
    <dbReference type="NCBI Taxonomy" id="1353888"/>
    <lineage>
        <taxon>Bacteria</taxon>
        <taxon>Pseudomonadati</taxon>
        <taxon>Pseudomonadota</taxon>
        <taxon>Betaproteobacteria</taxon>
        <taxon>Burkholderiales</taxon>
        <taxon>Alcaligenaceae</taxon>
        <taxon>Achromobacter</taxon>
    </lineage>
</organism>
<keyword evidence="1" id="KW-1133">Transmembrane helix</keyword>
<evidence type="ECO:0000256" key="1">
    <source>
        <dbReference type="SAM" id="Phobius"/>
    </source>
</evidence>
<dbReference type="RefSeq" id="WP_129530760.1">
    <property type="nucleotide sequence ID" value="NZ_UFQB01000041.1"/>
</dbReference>
<dbReference type="EMBL" id="UFQB01000041">
    <property type="protein sequence ID" value="SSW72860.1"/>
    <property type="molecule type" value="Genomic_DNA"/>
</dbReference>
<name>A0A446CYD4_9BURK</name>
<sequence>MIPISLPSAEFFIFLFISQLTGLALLGWLAVLAFSRGARQRFARGPWLHGILLLVLAAVSAFYLSFEYMRWTIGREYARREAARRVTLQQPQTLGGVSMPAGTRLVLEREEQLERYTEATFDAPVQAFGMQATHILRYLRTGYDPKTYEETGSYPHTLDIRGTGVQRVAGWLCDTTQKVEFDVKDEGARTEFESCTLAAGNRVGEVELPAGAEVQAREGQTFTNGHVEPLRWYVSVDSPEPLAVSGILLGRPGLRLDDELRLLGVASGALACPLQLGPYRYPAGTRVQSTGYPLNERLPGAWIFSPDHGMVATREDGEELPAGMSVMQRGDGEVLATLPNAEAGVMLFATIEVEGAPPQASVRCPS</sequence>
<reference evidence="2 3" key="1">
    <citation type="submission" date="2018-07" db="EMBL/GenBank/DDBJ databases">
        <authorList>
            <person name="Peeters C."/>
        </authorList>
    </citation>
    <scope>NUCLEOTIDE SEQUENCE [LARGE SCALE GENOMIC DNA]</scope>
    <source>
        <strain evidence="2 3">LMG 3411</strain>
    </source>
</reference>
<feature type="transmembrane region" description="Helical" evidence="1">
    <location>
        <begin position="47"/>
        <end position="66"/>
    </location>
</feature>
<evidence type="ECO:0000313" key="3">
    <source>
        <dbReference type="Proteomes" id="UP000289184"/>
    </source>
</evidence>
<dbReference type="AlphaFoldDB" id="A0A446CYD4"/>
<keyword evidence="3" id="KW-1185">Reference proteome</keyword>